<accession>A0AC34F3N5</accession>
<dbReference type="Proteomes" id="UP000887579">
    <property type="component" value="Unplaced"/>
</dbReference>
<proteinExistence type="predicted"/>
<evidence type="ECO:0000313" key="1">
    <source>
        <dbReference type="Proteomes" id="UP000887579"/>
    </source>
</evidence>
<reference evidence="2" key="1">
    <citation type="submission" date="2022-11" db="UniProtKB">
        <authorList>
            <consortium name="WormBaseParasite"/>
        </authorList>
    </citation>
    <scope>IDENTIFICATION</scope>
</reference>
<name>A0AC34F3N5_9BILA</name>
<sequence length="310" mass="35906">MNSNFANVRDKRLEYRITNQKLGQGAFSKVFVAIHLQTNTKVAMKIVQLRNIQRREEFNLSMNEVTMLKKIDSPHVLKLHDSFVTNNILYLATEFIDGVDLGVRIQIMRNRGILFSERSIWYKFHQICAGLKALHEKRILHRDTYVYVQNILDLKPSNIFITTKYQVKIGDLGLSHHFEDGTSTEDSFIGTVYYMSPERMNREEYSFPADIWSLGCLLYEICTFQSPFSGERKNLYSLKNKINNADIIPIPMNVFSEQLVYFTFACLNIESDERPTADACHDAARAMYEKFEQILADNKKSPATTCLNIL</sequence>
<evidence type="ECO:0000313" key="2">
    <source>
        <dbReference type="WBParaSite" id="ES5_v2.g11556.t1"/>
    </source>
</evidence>
<protein>
    <submittedName>
        <fullName evidence="2">Protein kinase domain-containing protein</fullName>
    </submittedName>
</protein>
<organism evidence="1 2">
    <name type="scientific">Panagrolaimus sp. ES5</name>
    <dbReference type="NCBI Taxonomy" id="591445"/>
    <lineage>
        <taxon>Eukaryota</taxon>
        <taxon>Metazoa</taxon>
        <taxon>Ecdysozoa</taxon>
        <taxon>Nematoda</taxon>
        <taxon>Chromadorea</taxon>
        <taxon>Rhabditida</taxon>
        <taxon>Tylenchina</taxon>
        <taxon>Panagrolaimomorpha</taxon>
        <taxon>Panagrolaimoidea</taxon>
        <taxon>Panagrolaimidae</taxon>
        <taxon>Panagrolaimus</taxon>
    </lineage>
</organism>
<dbReference type="WBParaSite" id="ES5_v2.g11556.t1">
    <property type="protein sequence ID" value="ES5_v2.g11556.t1"/>
    <property type="gene ID" value="ES5_v2.g11556"/>
</dbReference>